<dbReference type="PANTHER" id="PTHR10466:SF0">
    <property type="entry name" value="PHOSPHOMANNOMUTASE"/>
    <property type="match status" value="1"/>
</dbReference>
<keyword evidence="6 13" id="KW-0963">Cytoplasm</keyword>
<evidence type="ECO:0000256" key="1">
    <source>
        <dbReference type="ARBA" id="ARBA00004496"/>
    </source>
</evidence>
<dbReference type="InterPro" id="IPR023214">
    <property type="entry name" value="HAD_sf"/>
</dbReference>
<gene>
    <name evidence="14" type="ORF">B0H15DRAFT_838778</name>
</gene>
<organism evidence="14 15">
    <name type="scientific">Mycena belliarum</name>
    <dbReference type="NCBI Taxonomy" id="1033014"/>
    <lineage>
        <taxon>Eukaryota</taxon>
        <taxon>Fungi</taxon>
        <taxon>Dikarya</taxon>
        <taxon>Basidiomycota</taxon>
        <taxon>Agaricomycotina</taxon>
        <taxon>Agaricomycetes</taxon>
        <taxon>Agaricomycetidae</taxon>
        <taxon>Agaricales</taxon>
        <taxon>Marasmiineae</taxon>
        <taxon>Mycenaceae</taxon>
        <taxon>Mycena</taxon>
    </lineage>
</organism>
<proteinExistence type="inferred from homology"/>
<sequence length="257" mass="29172">MVSSAFSDRPHKKLVLFDVDETLTLARQTASPEMIEVLRALRKKVAIGFVSGSNSVKITEQLSVNGSNILDDYDYAFFENGLVAYKMGHALESQSFIKHIGEERYKQLVKFMLHYIADLDIPIKRGTFVEFRTGMINVSPIGRNATISERNEFNAYDKEHNIRATFIKVLQDKFPDYGLTYSIGGKISFDVFPHGWDKTYALRHVADEEFEEIHFFGDNTSPGGNDYEIYADSRTIGHTVSGPAETIRFVDEMFLNA</sequence>
<name>A0AAD6U4G0_9AGAR</name>
<dbReference type="FunFam" id="3.30.1240.20:FF:000001">
    <property type="entry name" value="Phosphomannomutase"/>
    <property type="match status" value="1"/>
</dbReference>
<dbReference type="Pfam" id="PF03332">
    <property type="entry name" value="PMM"/>
    <property type="match status" value="1"/>
</dbReference>
<dbReference type="InterPro" id="IPR006379">
    <property type="entry name" value="HAD-SF_hydro_IIB"/>
</dbReference>
<feature type="binding site" evidence="11">
    <location>
        <position position="132"/>
    </location>
    <ligand>
        <name>alpha-D-mannose 1-phosphate</name>
        <dbReference type="ChEBI" id="CHEBI:58409"/>
    </ligand>
</feature>
<feature type="binding site" evidence="11">
    <location>
        <position position="190"/>
    </location>
    <ligand>
        <name>alpha-D-mannose 1-phosphate</name>
        <dbReference type="ChEBI" id="CHEBI:58409"/>
    </ligand>
</feature>
<dbReference type="SUPFAM" id="SSF56784">
    <property type="entry name" value="HAD-like"/>
    <property type="match status" value="1"/>
</dbReference>
<evidence type="ECO:0000313" key="14">
    <source>
        <dbReference type="EMBL" id="KAJ7089685.1"/>
    </source>
</evidence>
<feature type="active site" description="Proton donor/acceptor" evidence="10">
    <location>
        <position position="20"/>
    </location>
</feature>
<keyword evidence="7 12" id="KW-0479">Metal-binding</keyword>
<feature type="binding site" evidence="12">
    <location>
        <position position="218"/>
    </location>
    <ligand>
        <name>Mg(2+)</name>
        <dbReference type="ChEBI" id="CHEBI:18420"/>
        <label>1</label>
    </ligand>
</feature>
<comment type="function">
    <text evidence="13">Involved in the synthesis of the GDP-mannose and dolichol-phosphate-mannose required for a number of critical mannosyl transfer reactions.</text>
</comment>
<comment type="subunit">
    <text evidence="4 13">Homodimer.</text>
</comment>
<reference evidence="14" key="1">
    <citation type="submission" date="2023-03" db="EMBL/GenBank/DDBJ databases">
        <title>Massive genome expansion in bonnet fungi (Mycena s.s.) driven by repeated elements and novel gene families across ecological guilds.</title>
        <authorList>
            <consortium name="Lawrence Berkeley National Laboratory"/>
            <person name="Harder C.B."/>
            <person name="Miyauchi S."/>
            <person name="Viragh M."/>
            <person name="Kuo A."/>
            <person name="Thoen E."/>
            <person name="Andreopoulos B."/>
            <person name="Lu D."/>
            <person name="Skrede I."/>
            <person name="Drula E."/>
            <person name="Henrissat B."/>
            <person name="Morin E."/>
            <person name="Kohler A."/>
            <person name="Barry K."/>
            <person name="LaButti K."/>
            <person name="Morin E."/>
            <person name="Salamov A."/>
            <person name="Lipzen A."/>
            <person name="Mereny Z."/>
            <person name="Hegedus B."/>
            <person name="Baldrian P."/>
            <person name="Stursova M."/>
            <person name="Weitz H."/>
            <person name="Taylor A."/>
            <person name="Grigoriev I.V."/>
            <person name="Nagy L.G."/>
            <person name="Martin F."/>
            <person name="Kauserud H."/>
        </authorList>
    </citation>
    <scope>NUCLEOTIDE SEQUENCE</scope>
    <source>
        <strain evidence="14">CBHHK173m</strain>
    </source>
</reference>
<comment type="catalytic activity">
    <reaction evidence="13">
        <text>alpha-D-mannose 1-phosphate = D-mannose 6-phosphate</text>
        <dbReference type="Rhea" id="RHEA:11140"/>
        <dbReference type="ChEBI" id="CHEBI:58409"/>
        <dbReference type="ChEBI" id="CHEBI:58735"/>
        <dbReference type="EC" id="5.4.2.8"/>
    </reaction>
</comment>
<evidence type="ECO:0000256" key="13">
    <source>
        <dbReference type="RuleBase" id="RU361118"/>
    </source>
</evidence>
<keyword evidence="15" id="KW-1185">Reference proteome</keyword>
<dbReference type="GO" id="GO:0004615">
    <property type="term" value="F:phosphomannomutase activity"/>
    <property type="evidence" value="ECO:0007669"/>
    <property type="project" value="UniProtKB-EC"/>
</dbReference>
<evidence type="ECO:0000256" key="7">
    <source>
        <dbReference type="ARBA" id="ARBA00022723"/>
    </source>
</evidence>
<dbReference type="GO" id="GO:0006013">
    <property type="term" value="P:mannose metabolic process"/>
    <property type="evidence" value="ECO:0007669"/>
    <property type="project" value="TreeGrafter"/>
</dbReference>
<dbReference type="EMBL" id="JARJCN010000023">
    <property type="protein sequence ID" value="KAJ7089685.1"/>
    <property type="molecule type" value="Genomic_DNA"/>
</dbReference>
<dbReference type="AlphaFoldDB" id="A0AAD6U4G0"/>
<comment type="cofactor">
    <cofactor evidence="12">
        <name>Mg(2+)</name>
        <dbReference type="ChEBI" id="CHEBI:18420"/>
    </cofactor>
</comment>
<evidence type="ECO:0000256" key="3">
    <source>
        <dbReference type="ARBA" id="ARBA00009736"/>
    </source>
</evidence>
<feature type="binding site" evidence="11">
    <location>
        <position position="27"/>
    </location>
    <ligand>
        <name>alpha-D-mannose 1-phosphate</name>
        <dbReference type="ChEBI" id="CHEBI:58409"/>
    </ligand>
</feature>
<dbReference type="PANTHER" id="PTHR10466">
    <property type="entry name" value="PHOSPHOMANNOMUTASE"/>
    <property type="match status" value="1"/>
</dbReference>
<feature type="binding site" evidence="12">
    <location>
        <position position="235"/>
    </location>
    <ligand>
        <name>Mg(2+)</name>
        <dbReference type="ChEBI" id="CHEBI:18420"/>
        <label>2</label>
    </ligand>
</feature>
<keyword evidence="9 13" id="KW-0413">Isomerase</keyword>
<feature type="binding site" evidence="12">
    <location>
        <position position="20"/>
    </location>
    <ligand>
        <name>Mg(2+)</name>
        <dbReference type="ChEBI" id="CHEBI:18420"/>
        <label>1</label>
    </ligand>
</feature>
<feature type="binding site" evidence="12">
    <location>
        <position position="230"/>
    </location>
    <ligand>
        <name>Mg(2+)</name>
        <dbReference type="ChEBI" id="CHEBI:18420"/>
        <label>2</label>
    </ligand>
</feature>
<dbReference type="GO" id="GO:0046872">
    <property type="term" value="F:metal ion binding"/>
    <property type="evidence" value="ECO:0007669"/>
    <property type="project" value="UniProtKB-KW"/>
</dbReference>
<dbReference type="EC" id="5.4.2.8" evidence="5 13"/>
<dbReference type="SFLD" id="SFLDG01143">
    <property type="entry name" value="C2.B.3:_Phosphomannomutase_Lik"/>
    <property type="match status" value="1"/>
</dbReference>
<feature type="binding site" evidence="11">
    <location>
        <position position="150"/>
    </location>
    <ligand>
        <name>alpha-D-mannose 1-phosphate</name>
        <dbReference type="ChEBI" id="CHEBI:58409"/>
    </ligand>
</feature>
<protein>
    <recommendedName>
        <fullName evidence="5 13">Phosphomannomutase</fullName>
        <ecNumber evidence="5 13">5.4.2.8</ecNumber>
    </recommendedName>
</protein>
<feature type="binding site" evidence="11">
    <location>
        <position position="143"/>
    </location>
    <ligand>
        <name>alpha-D-mannose 1-phosphate</name>
        <dbReference type="ChEBI" id="CHEBI:58409"/>
    </ligand>
</feature>
<keyword evidence="8 12" id="KW-0460">Magnesium</keyword>
<evidence type="ECO:0000256" key="8">
    <source>
        <dbReference type="ARBA" id="ARBA00022842"/>
    </source>
</evidence>
<dbReference type="GO" id="GO:0006487">
    <property type="term" value="P:protein N-linked glycosylation"/>
    <property type="evidence" value="ECO:0007669"/>
    <property type="project" value="TreeGrafter"/>
</dbReference>
<evidence type="ECO:0000256" key="5">
    <source>
        <dbReference type="ARBA" id="ARBA00012730"/>
    </source>
</evidence>
<dbReference type="Proteomes" id="UP001222325">
    <property type="component" value="Unassembled WGS sequence"/>
</dbReference>
<comment type="pathway">
    <text evidence="2 13">Nucleotide-sugar biosynthesis; GDP-alpha-D-mannose biosynthesis; alpha-D-mannose 1-phosphate from D-fructose 6-phosphate: step 2/2.</text>
</comment>
<evidence type="ECO:0000256" key="11">
    <source>
        <dbReference type="PIRSR" id="PIRSR605002-2"/>
    </source>
</evidence>
<dbReference type="InterPro" id="IPR043169">
    <property type="entry name" value="PMM_cap"/>
</dbReference>
<comment type="similarity">
    <text evidence="3 13">Belongs to the eukaryotic PMM family.</text>
</comment>
<dbReference type="SFLD" id="SFLDF00445">
    <property type="entry name" value="alpha-phosphomannomutase"/>
    <property type="match status" value="1"/>
</dbReference>
<feature type="binding site" evidence="12">
    <location>
        <position position="18"/>
    </location>
    <ligand>
        <name>Mg(2+)</name>
        <dbReference type="ChEBI" id="CHEBI:18420"/>
        <label>1</label>
    </ligand>
</feature>
<comment type="caution">
    <text evidence="14">The sequence shown here is derived from an EMBL/GenBank/DDBJ whole genome shotgun (WGS) entry which is preliminary data.</text>
</comment>
<feature type="binding site" evidence="11">
    <location>
        <position position="188"/>
    </location>
    <ligand>
        <name>alpha-D-mannose 1-phosphate</name>
        <dbReference type="ChEBI" id="CHEBI:58409"/>
    </ligand>
</feature>
<feature type="binding site" evidence="12">
    <location>
        <position position="232"/>
    </location>
    <ligand>
        <name>Mg(2+)</name>
        <dbReference type="ChEBI" id="CHEBI:18420"/>
        <label>2</label>
    </ligand>
</feature>
<dbReference type="Gene3D" id="3.40.50.1000">
    <property type="entry name" value="HAD superfamily/HAD-like"/>
    <property type="match status" value="1"/>
</dbReference>
<evidence type="ECO:0000313" key="15">
    <source>
        <dbReference type="Proteomes" id="UP001222325"/>
    </source>
</evidence>
<dbReference type="Gene3D" id="3.30.1240.20">
    <property type="match status" value="1"/>
</dbReference>
<comment type="subcellular location">
    <subcellularLocation>
        <location evidence="1 13">Cytoplasm</location>
    </subcellularLocation>
</comment>
<feature type="active site" description="Nucleophile" evidence="10">
    <location>
        <position position="18"/>
    </location>
</feature>
<dbReference type="InterPro" id="IPR005002">
    <property type="entry name" value="PMM"/>
</dbReference>
<dbReference type="InterPro" id="IPR036412">
    <property type="entry name" value="HAD-like_sf"/>
</dbReference>
<dbReference type="GO" id="GO:0005829">
    <property type="term" value="C:cytosol"/>
    <property type="evidence" value="ECO:0007669"/>
    <property type="project" value="TreeGrafter"/>
</dbReference>
<accession>A0AAD6U4G0</accession>
<dbReference type="SFLD" id="SFLDG01140">
    <property type="entry name" value="C2.B:_Phosphomannomutase_and_P"/>
    <property type="match status" value="1"/>
</dbReference>
<evidence type="ECO:0000256" key="12">
    <source>
        <dbReference type="PIRSR" id="PIRSR605002-3"/>
    </source>
</evidence>
<evidence type="ECO:0000256" key="6">
    <source>
        <dbReference type="ARBA" id="ARBA00022490"/>
    </source>
</evidence>
<dbReference type="CDD" id="cd02585">
    <property type="entry name" value="HAD_PMM"/>
    <property type="match status" value="1"/>
</dbReference>
<evidence type="ECO:0000256" key="2">
    <source>
        <dbReference type="ARBA" id="ARBA00004699"/>
    </source>
</evidence>
<dbReference type="NCBIfam" id="TIGR01484">
    <property type="entry name" value="HAD-SF-IIB"/>
    <property type="match status" value="1"/>
</dbReference>
<evidence type="ECO:0000256" key="10">
    <source>
        <dbReference type="PIRSR" id="PIRSR605002-1"/>
    </source>
</evidence>
<dbReference type="GO" id="GO:0009298">
    <property type="term" value="P:GDP-mannose biosynthetic process"/>
    <property type="evidence" value="ECO:0007669"/>
    <property type="project" value="InterPro"/>
</dbReference>
<dbReference type="SFLD" id="SFLDS00003">
    <property type="entry name" value="Haloacid_Dehalogenase"/>
    <property type="match status" value="1"/>
</dbReference>
<evidence type="ECO:0000256" key="9">
    <source>
        <dbReference type="ARBA" id="ARBA00023235"/>
    </source>
</evidence>
<evidence type="ECO:0000256" key="4">
    <source>
        <dbReference type="ARBA" id="ARBA00011738"/>
    </source>
</evidence>